<dbReference type="GO" id="GO:0006412">
    <property type="term" value="P:translation"/>
    <property type="evidence" value="ECO:0007669"/>
    <property type="project" value="InterPro"/>
</dbReference>
<name>A0A9W9D1H3_9PEZI</name>
<evidence type="ECO:0000313" key="7">
    <source>
        <dbReference type="Proteomes" id="UP001140453"/>
    </source>
</evidence>
<dbReference type="GO" id="GO:0015934">
    <property type="term" value="C:large ribosomal subunit"/>
    <property type="evidence" value="ECO:0007669"/>
    <property type="project" value="InterPro"/>
</dbReference>
<dbReference type="FunFam" id="3.90.470.10:FF:000017">
    <property type="entry name" value="54S ribosomal protein L22, mitochondrial"/>
    <property type="match status" value="1"/>
</dbReference>
<dbReference type="EMBL" id="JAPEVB010000001">
    <property type="protein sequence ID" value="KAJ4396349.1"/>
    <property type="molecule type" value="Genomic_DNA"/>
</dbReference>
<protein>
    <submittedName>
        <fullName evidence="6">39S ribosomal protein L22, mitochondrial</fullName>
    </submittedName>
</protein>
<reference evidence="6" key="1">
    <citation type="submission" date="2022-10" db="EMBL/GenBank/DDBJ databases">
        <title>Tapping the CABI collections for fungal endophytes: first genome assemblies for Collariella, Neodidymelliopsis, Ascochyta clinopodiicola, Didymella pomorum, Didymosphaeria variabile, Neocosmospora piperis and Neocucurbitaria cava.</title>
        <authorList>
            <person name="Hill R."/>
        </authorList>
    </citation>
    <scope>NUCLEOTIDE SEQUENCE</scope>
    <source>
        <strain evidence="6">IMI 355082</strain>
    </source>
</reference>
<comment type="caution">
    <text evidence="6">The sequence shown here is derived from an EMBL/GenBank/DDBJ whole genome shotgun (WGS) entry which is preliminary data.</text>
</comment>
<dbReference type="OrthoDB" id="416470at2759"/>
<dbReference type="Pfam" id="PF00237">
    <property type="entry name" value="Ribosomal_L22"/>
    <property type="match status" value="1"/>
</dbReference>
<feature type="region of interest" description="Disordered" evidence="5">
    <location>
        <begin position="323"/>
        <end position="342"/>
    </location>
</feature>
<proteinExistence type="inferred from homology"/>
<dbReference type="Gene3D" id="3.90.470.10">
    <property type="entry name" value="Ribosomal protein L22/L17"/>
    <property type="match status" value="1"/>
</dbReference>
<dbReference type="InterPro" id="IPR001063">
    <property type="entry name" value="Ribosomal_uL22"/>
</dbReference>
<dbReference type="GO" id="GO:0003735">
    <property type="term" value="F:structural constituent of ribosome"/>
    <property type="evidence" value="ECO:0007669"/>
    <property type="project" value="InterPro"/>
</dbReference>
<dbReference type="InterPro" id="IPR036394">
    <property type="entry name" value="Ribosomal_uL22_sf"/>
</dbReference>
<comment type="similarity">
    <text evidence="1 4">Belongs to the universal ribosomal protein uL22 family.</text>
</comment>
<dbReference type="PANTHER" id="PTHR13501:SF10">
    <property type="entry name" value="LARGE RIBOSOMAL SUBUNIT PROTEIN UL22M"/>
    <property type="match status" value="1"/>
</dbReference>
<feature type="region of interest" description="Disordered" evidence="5">
    <location>
        <begin position="36"/>
        <end position="69"/>
    </location>
</feature>
<organism evidence="6 7">
    <name type="scientific">Gnomoniopsis smithogilvyi</name>
    <dbReference type="NCBI Taxonomy" id="1191159"/>
    <lineage>
        <taxon>Eukaryota</taxon>
        <taxon>Fungi</taxon>
        <taxon>Dikarya</taxon>
        <taxon>Ascomycota</taxon>
        <taxon>Pezizomycotina</taxon>
        <taxon>Sordariomycetes</taxon>
        <taxon>Sordariomycetidae</taxon>
        <taxon>Diaporthales</taxon>
        <taxon>Gnomoniaceae</taxon>
        <taxon>Gnomoniopsis</taxon>
    </lineage>
</organism>
<dbReference type="SUPFAM" id="SSF54843">
    <property type="entry name" value="Ribosomal protein L22"/>
    <property type="match status" value="1"/>
</dbReference>
<evidence type="ECO:0000256" key="1">
    <source>
        <dbReference type="ARBA" id="ARBA00009451"/>
    </source>
</evidence>
<keyword evidence="3 4" id="KW-0687">Ribonucleoprotein</keyword>
<dbReference type="AlphaFoldDB" id="A0A9W9D1H3"/>
<gene>
    <name evidence="6" type="primary">mrpl22</name>
    <name evidence="6" type="ORF">N0V93_000568</name>
</gene>
<evidence type="ECO:0000256" key="5">
    <source>
        <dbReference type="SAM" id="MobiDB-lite"/>
    </source>
</evidence>
<feature type="compositionally biased region" description="Basic and acidic residues" evidence="5">
    <location>
        <begin position="58"/>
        <end position="69"/>
    </location>
</feature>
<dbReference type="Proteomes" id="UP001140453">
    <property type="component" value="Unassembled WGS sequence"/>
</dbReference>
<accession>A0A9W9D1H3</accession>
<keyword evidence="7" id="KW-1185">Reference proteome</keyword>
<sequence length="356" mass="41190">MSIHLPSRRVLGTAPTILKTLRPMLLAPTFTLLHSQTRSASKKSRLSGTAKSMTGRNKPKDLRKQALGNFEDRENIEDAMRKRMTSTVMESQSIFDDDLKKAPERVMEEQTQVQHAEVKKHQTVMGASLLSSHVRHAVDPDPKSRRRWERKMVIRNVTRALAVKGKETREERIKRTERELLSRSSWLATSTKKLVHLARQVSGKSLEDARIQMKFSKKKFAKEVLYELDLARDKAVVERGMGLGKINGEFVPGETEPKKIRDVRHGKWVEIDDPTRLYVHEAWVNRGPWRGKKPSYRARGRTDLIHMPQASISIRLKEEKSRLREAEEREAKEAKRGPWIQLPNRPVTAQRPFYSW</sequence>
<evidence type="ECO:0000256" key="2">
    <source>
        <dbReference type="ARBA" id="ARBA00022980"/>
    </source>
</evidence>
<evidence type="ECO:0000256" key="4">
    <source>
        <dbReference type="RuleBase" id="RU004005"/>
    </source>
</evidence>
<feature type="compositionally biased region" description="Basic and acidic residues" evidence="5">
    <location>
        <begin position="323"/>
        <end position="336"/>
    </location>
</feature>
<dbReference type="InterPro" id="IPR047867">
    <property type="entry name" value="Ribosomal_uL22_bac/org-type"/>
</dbReference>
<keyword evidence="2 4" id="KW-0689">Ribosomal protein</keyword>
<dbReference type="PANTHER" id="PTHR13501">
    <property type="entry name" value="CHLOROPLAST 50S RIBOSOMAL PROTEIN L22-RELATED"/>
    <property type="match status" value="1"/>
</dbReference>
<evidence type="ECO:0000313" key="6">
    <source>
        <dbReference type="EMBL" id="KAJ4396349.1"/>
    </source>
</evidence>
<evidence type="ECO:0000256" key="3">
    <source>
        <dbReference type="ARBA" id="ARBA00023274"/>
    </source>
</evidence>
<dbReference type="CDD" id="cd00336">
    <property type="entry name" value="Ribosomal_L22"/>
    <property type="match status" value="1"/>
</dbReference>
<feature type="compositionally biased region" description="Polar residues" evidence="5">
    <location>
        <begin position="46"/>
        <end position="55"/>
    </location>
</feature>